<gene>
    <name evidence="1" type="ordered locus">A1C_06845</name>
</gene>
<dbReference type="HOGENOM" id="CLU_2791308_0_0_5"/>
<dbReference type="STRING" id="293614.A1C_06845"/>
<name>A8GQB4_RICAH</name>
<evidence type="ECO:0000313" key="2">
    <source>
        <dbReference type="Proteomes" id="UP000006830"/>
    </source>
</evidence>
<keyword evidence="2" id="KW-1185">Reference proteome</keyword>
<dbReference type="EMBL" id="CP000847">
    <property type="protein sequence ID" value="ABV75589.1"/>
    <property type="molecule type" value="Genomic_DNA"/>
</dbReference>
<proteinExistence type="predicted"/>
<dbReference type="AlphaFoldDB" id="A8GQB4"/>
<evidence type="ECO:0000313" key="1">
    <source>
        <dbReference type="EMBL" id="ABV75589.1"/>
    </source>
</evidence>
<dbReference type="Proteomes" id="UP000006830">
    <property type="component" value="Chromosome"/>
</dbReference>
<reference evidence="1" key="1">
    <citation type="submission" date="2007-09" db="EMBL/GenBank/DDBJ databases">
        <title>Complete Genome Sequence of Rickettsia akari.</title>
        <authorList>
            <person name="Madan A."/>
            <person name="Fahey J."/>
            <person name="Helton E."/>
            <person name="Ketteman M."/>
            <person name="Madan A."/>
            <person name="Rodrigues S."/>
            <person name="Sanchez A."/>
            <person name="Whiting M."/>
            <person name="Dasch G."/>
            <person name="Eremeeva M."/>
        </authorList>
    </citation>
    <scope>NUCLEOTIDE SEQUENCE</scope>
    <source>
        <strain evidence="1">Hartford</strain>
    </source>
</reference>
<dbReference type="KEGG" id="rak:A1C_06845"/>
<dbReference type="RefSeq" id="WP_012150217.1">
    <property type="nucleotide sequence ID" value="NC_009881.1"/>
</dbReference>
<protein>
    <submittedName>
        <fullName evidence="1">Uncharacterized protein</fullName>
    </submittedName>
</protein>
<organism evidence="1 2">
    <name type="scientific">Rickettsia akari (strain Hartford)</name>
    <dbReference type="NCBI Taxonomy" id="293614"/>
    <lineage>
        <taxon>Bacteria</taxon>
        <taxon>Pseudomonadati</taxon>
        <taxon>Pseudomonadota</taxon>
        <taxon>Alphaproteobacteria</taxon>
        <taxon>Rickettsiales</taxon>
        <taxon>Rickettsiaceae</taxon>
        <taxon>Rickettsieae</taxon>
        <taxon>Rickettsia</taxon>
        <taxon>spotted fever group</taxon>
    </lineage>
</organism>
<sequence length="68" mass="8098">MILMLQIGEVGDFGKVVLDENIKLDETILQKNGKFLDVRRQSFTKSKSVYTKKYRSLSFKYFYIHKIF</sequence>
<accession>A8GQB4</accession>